<dbReference type="AlphaFoldDB" id="A0A5C6FLK8"/>
<protein>
    <submittedName>
        <fullName evidence="1">Uncharacterized protein</fullName>
    </submittedName>
</protein>
<reference evidence="1 2" key="1">
    <citation type="submission" date="2019-02" db="EMBL/GenBank/DDBJ databases">
        <title>Deep-cultivation of Planctomycetes and their phenomic and genomic characterization uncovers novel biology.</title>
        <authorList>
            <person name="Wiegand S."/>
            <person name="Jogler M."/>
            <person name="Boedeker C."/>
            <person name="Pinto D."/>
            <person name="Vollmers J."/>
            <person name="Rivas-Marin E."/>
            <person name="Kohn T."/>
            <person name="Peeters S.H."/>
            <person name="Heuer A."/>
            <person name="Rast P."/>
            <person name="Oberbeckmann S."/>
            <person name="Bunk B."/>
            <person name="Jeske O."/>
            <person name="Meyerdierks A."/>
            <person name="Storesund J.E."/>
            <person name="Kallscheuer N."/>
            <person name="Luecker S."/>
            <person name="Lage O.M."/>
            <person name="Pohl T."/>
            <person name="Merkel B.J."/>
            <person name="Hornburger P."/>
            <person name="Mueller R.-W."/>
            <person name="Bruemmer F."/>
            <person name="Labrenz M."/>
            <person name="Spormann A.M."/>
            <person name="Op Den Camp H."/>
            <person name="Overmann J."/>
            <person name="Amann R."/>
            <person name="Jetten M.S.M."/>
            <person name="Mascher T."/>
            <person name="Medema M.H."/>
            <person name="Devos D.P."/>
            <person name="Kaster A.-K."/>
            <person name="Ovreas L."/>
            <person name="Rohde M."/>
            <person name="Galperin M.Y."/>
            <person name="Jogler C."/>
        </authorList>
    </citation>
    <scope>NUCLEOTIDE SEQUENCE [LARGE SCALE GENOMIC DNA]</scope>
    <source>
        <strain evidence="1 2">V7</strain>
    </source>
</reference>
<proteinExistence type="predicted"/>
<evidence type="ECO:0000313" key="1">
    <source>
        <dbReference type="EMBL" id="TWU62329.1"/>
    </source>
</evidence>
<dbReference type="Proteomes" id="UP000316476">
    <property type="component" value="Unassembled WGS sequence"/>
</dbReference>
<name>A0A5C6FLK8_9PLAN</name>
<gene>
    <name evidence="1" type="ORF">V7x_40580</name>
</gene>
<evidence type="ECO:0000313" key="2">
    <source>
        <dbReference type="Proteomes" id="UP000316476"/>
    </source>
</evidence>
<organism evidence="1 2">
    <name type="scientific">Crateriforma conspicua</name>
    <dbReference type="NCBI Taxonomy" id="2527996"/>
    <lineage>
        <taxon>Bacteria</taxon>
        <taxon>Pseudomonadati</taxon>
        <taxon>Planctomycetota</taxon>
        <taxon>Planctomycetia</taxon>
        <taxon>Planctomycetales</taxon>
        <taxon>Planctomycetaceae</taxon>
        <taxon>Crateriforma</taxon>
    </lineage>
</organism>
<dbReference type="EMBL" id="SJPZ01000002">
    <property type="protein sequence ID" value="TWU62329.1"/>
    <property type="molecule type" value="Genomic_DNA"/>
</dbReference>
<accession>A0A5C6FLK8</accession>
<comment type="caution">
    <text evidence="1">The sequence shown here is derived from an EMBL/GenBank/DDBJ whole genome shotgun (WGS) entry which is preliminary data.</text>
</comment>
<sequence>MKVLTSSTVVLLVVQSLLVVFLLLSGIRLFESSVALRDSRDNAERCDRLATNIQRLRRLESVADRGESDLRMENGELVQIARQCAIEERQMTSIQRLDPQTVSETDYQRRDVVLSLQGLRLEQIIRFVLAVERLRPSVRSTGLVLLPYTGPRHRSLVTVDDPTEDNASSVSRELWTAQVTLTQLVYVARSVSI</sequence>